<gene>
    <name evidence="2" type="ORF">FYJ80_09485</name>
</gene>
<keyword evidence="2" id="KW-0808">Transferase</keyword>
<name>A0A7X2PDL2_9SPIO</name>
<dbReference type="Pfam" id="PF01636">
    <property type="entry name" value="APH"/>
    <property type="match status" value="1"/>
</dbReference>
<evidence type="ECO:0000259" key="1">
    <source>
        <dbReference type="Pfam" id="PF01636"/>
    </source>
</evidence>
<organism evidence="2 3">
    <name type="scientific">Bullifex porci</name>
    <dbReference type="NCBI Taxonomy" id="2606638"/>
    <lineage>
        <taxon>Bacteria</taxon>
        <taxon>Pseudomonadati</taxon>
        <taxon>Spirochaetota</taxon>
        <taxon>Spirochaetia</taxon>
        <taxon>Spirochaetales</taxon>
        <taxon>Spirochaetaceae</taxon>
        <taxon>Bullifex</taxon>
    </lineage>
</organism>
<keyword evidence="3" id="KW-1185">Reference proteome</keyword>
<dbReference type="InterPro" id="IPR011009">
    <property type="entry name" value="Kinase-like_dom_sf"/>
</dbReference>
<comment type="caution">
    <text evidence="2">The sequence shown here is derived from an EMBL/GenBank/DDBJ whole genome shotgun (WGS) entry which is preliminary data.</text>
</comment>
<protein>
    <submittedName>
        <fullName evidence="2">Phosphotransferase</fullName>
    </submittedName>
</protein>
<feature type="domain" description="Aminoglycoside phosphotransferase" evidence="1">
    <location>
        <begin position="35"/>
        <end position="279"/>
    </location>
</feature>
<accession>A0A7X2PDL2</accession>
<evidence type="ECO:0000313" key="3">
    <source>
        <dbReference type="Proteomes" id="UP000460549"/>
    </source>
</evidence>
<dbReference type="Gene3D" id="3.90.1200.10">
    <property type="match status" value="1"/>
</dbReference>
<dbReference type="AlphaFoldDB" id="A0A7X2PDL2"/>
<sequence>MLEHFIFKLRGSNNLPMDEKALTQFPIALPLKEVKALTNGIINTTDLITAADGQKYIFQKINTNIFKNTEGMMKNIDIVTTHIREKAAKSGRDPERATLHFLPASNNTLLYKNENGAYRVSKYIANTVSFEGKATEKSLEMAGRSFGTFIKDLSDLDASLLSETLPNFHNTPMRIAHFLETVKSNPANRLDSAREDVDYLISLIDEGSKLSKIKLPLRVTHNDTKTSNVLVDKTTLEPLAVIDLDTVMPGLLCHDFADSIRYSANYVAEDEKEYYRAGLDIDMYKAYAKGFIPAVSSIITKEEIDTLVQGVITIVYEQAIRFLDDYLAGDVYYHTQYSEHNLVRTRTQIGLLRDMLKRRNEMEAIARDPSLYK</sequence>
<dbReference type="PANTHER" id="PTHR21064">
    <property type="entry name" value="AMINOGLYCOSIDE PHOSPHOTRANSFERASE DOMAIN-CONTAINING PROTEIN-RELATED"/>
    <property type="match status" value="1"/>
</dbReference>
<evidence type="ECO:0000313" key="2">
    <source>
        <dbReference type="EMBL" id="MSU07001.1"/>
    </source>
</evidence>
<reference evidence="2 3" key="1">
    <citation type="submission" date="2019-08" db="EMBL/GenBank/DDBJ databases">
        <title>In-depth cultivation of the pig gut microbiome towards novel bacterial diversity and tailored functional studies.</title>
        <authorList>
            <person name="Wylensek D."/>
            <person name="Hitch T.C.A."/>
            <person name="Clavel T."/>
        </authorList>
    </citation>
    <scope>NUCLEOTIDE SEQUENCE [LARGE SCALE GENOMIC DNA]</scope>
    <source>
        <strain evidence="2 3">NM-380-WT-3C1</strain>
    </source>
</reference>
<dbReference type="PANTHER" id="PTHR21064:SF5">
    <property type="entry name" value="SLR1880 PROTEIN"/>
    <property type="match status" value="1"/>
</dbReference>
<dbReference type="EMBL" id="VUNN01000022">
    <property type="protein sequence ID" value="MSU07001.1"/>
    <property type="molecule type" value="Genomic_DNA"/>
</dbReference>
<proteinExistence type="predicted"/>
<dbReference type="Proteomes" id="UP000460549">
    <property type="component" value="Unassembled WGS sequence"/>
</dbReference>
<dbReference type="InterPro" id="IPR002575">
    <property type="entry name" value="Aminoglycoside_PTrfase"/>
</dbReference>
<dbReference type="SUPFAM" id="SSF56112">
    <property type="entry name" value="Protein kinase-like (PK-like)"/>
    <property type="match status" value="1"/>
</dbReference>
<dbReference type="InterPro" id="IPR050249">
    <property type="entry name" value="Pseudomonas-type_ThrB"/>
</dbReference>
<dbReference type="GO" id="GO:0016740">
    <property type="term" value="F:transferase activity"/>
    <property type="evidence" value="ECO:0007669"/>
    <property type="project" value="UniProtKB-KW"/>
</dbReference>